<dbReference type="PANTHER" id="PTHR43433">
    <property type="entry name" value="HYDROLASE, ALPHA/BETA FOLD FAMILY PROTEIN"/>
    <property type="match status" value="1"/>
</dbReference>
<name>A0A6C0U759_9GAMM</name>
<evidence type="ECO:0000313" key="3">
    <source>
        <dbReference type="EMBL" id="QIB66787.1"/>
    </source>
</evidence>
<dbReference type="InterPro" id="IPR029058">
    <property type="entry name" value="AB_hydrolase_fold"/>
</dbReference>
<accession>A0A6C0U759</accession>
<protein>
    <submittedName>
        <fullName evidence="3">Alpha/beta hydrolase</fullName>
    </submittedName>
</protein>
<dbReference type="EMBL" id="CP048711">
    <property type="protein sequence ID" value="QIB66787.1"/>
    <property type="molecule type" value="Genomic_DNA"/>
</dbReference>
<dbReference type="GO" id="GO:0046503">
    <property type="term" value="P:glycerolipid catabolic process"/>
    <property type="evidence" value="ECO:0007669"/>
    <property type="project" value="TreeGrafter"/>
</dbReference>
<feature type="transmembrane region" description="Helical" evidence="1">
    <location>
        <begin position="38"/>
        <end position="56"/>
    </location>
</feature>
<sequence length="334" mass="36801">MNFRQIHEFSFHVSAGENIKVMAMTSLFCERKVTIPRAILWLVMVICGCAASYGIAADAEAVQEPKGGEENLRVVEERRVLLNDVDIYYKVLDDGADETVIFLHGGFGNADVWDPYFDAPQLANFNLLAPDSRGQGRSTIGTGPVTYGRMAGDMLALLDYLGIQSAHFVGHSDGGCILLQLLVDYPDRVKSATLIGTPFHTDNYPAAVYSQLEAFIADLKNPQGPSGMKYKSRYTDLAREPDGWALLVDRLGSTWLSQPSFSDAELSNIWSPVMVIKVDNDQYLPASVFDRTATLIPKSRIHHIAEGTHSVHTEFPKRTSSAIESFINSIPAGR</sequence>
<proteinExistence type="predicted"/>
<evidence type="ECO:0000259" key="2">
    <source>
        <dbReference type="Pfam" id="PF00561"/>
    </source>
</evidence>
<dbReference type="Proteomes" id="UP000477680">
    <property type="component" value="Chromosome"/>
</dbReference>
<dbReference type="InterPro" id="IPR050471">
    <property type="entry name" value="AB_hydrolase"/>
</dbReference>
<keyword evidence="4" id="KW-1185">Reference proteome</keyword>
<dbReference type="SUPFAM" id="SSF53474">
    <property type="entry name" value="alpha/beta-Hydrolases"/>
    <property type="match status" value="1"/>
</dbReference>
<keyword evidence="1" id="KW-0812">Transmembrane</keyword>
<keyword evidence="3" id="KW-0378">Hydrolase</keyword>
<reference evidence="3 4" key="1">
    <citation type="submission" date="2020-02" db="EMBL/GenBank/DDBJ databases">
        <title>Genome sequencing for Kineobactrum sp. M2.</title>
        <authorList>
            <person name="Park S.-J."/>
        </authorList>
    </citation>
    <scope>NUCLEOTIDE SEQUENCE [LARGE SCALE GENOMIC DNA]</scope>
    <source>
        <strain evidence="3 4">M2</strain>
    </source>
</reference>
<evidence type="ECO:0000313" key="4">
    <source>
        <dbReference type="Proteomes" id="UP000477680"/>
    </source>
</evidence>
<dbReference type="GO" id="GO:0004806">
    <property type="term" value="F:triacylglycerol lipase activity"/>
    <property type="evidence" value="ECO:0007669"/>
    <property type="project" value="TreeGrafter"/>
</dbReference>
<keyword evidence="1" id="KW-0472">Membrane</keyword>
<dbReference type="PANTHER" id="PTHR43433:SF5">
    <property type="entry name" value="AB HYDROLASE-1 DOMAIN-CONTAINING PROTEIN"/>
    <property type="match status" value="1"/>
</dbReference>
<dbReference type="InterPro" id="IPR000073">
    <property type="entry name" value="AB_hydrolase_1"/>
</dbReference>
<gene>
    <name evidence="3" type="ORF">G3T16_16700</name>
</gene>
<feature type="domain" description="AB hydrolase-1" evidence="2">
    <location>
        <begin position="99"/>
        <end position="200"/>
    </location>
</feature>
<evidence type="ECO:0000256" key="1">
    <source>
        <dbReference type="SAM" id="Phobius"/>
    </source>
</evidence>
<keyword evidence="1" id="KW-1133">Transmembrane helix</keyword>
<organism evidence="3 4">
    <name type="scientific">Kineobactrum salinum</name>
    <dbReference type="NCBI Taxonomy" id="2708301"/>
    <lineage>
        <taxon>Bacteria</taxon>
        <taxon>Pseudomonadati</taxon>
        <taxon>Pseudomonadota</taxon>
        <taxon>Gammaproteobacteria</taxon>
        <taxon>Cellvibrionales</taxon>
        <taxon>Halieaceae</taxon>
        <taxon>Kineobactrum</taxon>
    </lineage>
</organism>
<dbReference type="RefSeq" id="WP_163496221.1">
    <property type="nucleotide sequence ID" value="NZ_CP048711.1"/>
</dbReference>
<dbReference type="PRINTS" id="PR00111">
    <property type="entry name" value="ABHYDROLASE"/>
</dbReference>
<dbReference type="KEGG" id="kim:G3T16_16700"/>
<dbReference type="AlphaFoldDB" id="A0A6C0U759"/>
<dbReference type="Gene3D" id="3.40.50.1820">
    <property type="entry name" value="alpha/beta hydrolase"/>
    <property type="match status" value="1"/>
</dbReference>
<dbReference type="Pfam" id="PF00561">
    <property type="entry name" value="Abhydrolase_1"/>
    <property type="match status" value="1"/>
</dbReference>